<name>A0A1H8V824_9PROT</name>
<dbReference type="Pfam" id="PF05258">
    <property type="entry name" value="DciA"/>
    <property type="match status" value="1"/>
</dbReference>
<dbReference type="EMBL" id="QAOI01000009">
    <property type="protein sequence ID" value="PTQ77296.1"/>
    <property type="molecule type" value="Genomic_DNA"/>
</dbReference>
<reference evidence="2" key="2">
    <citation type="submission" date="2016-10" db="EMBL/GenBank/DDBJ databases">
        <authorList>
            <person name="de Groot N.N."/>
        </authorList>
    </citation>
    <scope>NUCLEOTIDE SEQUENCE [LARGE SCALE GENOMIC DNA]</scope>
    <source>
        <strain evidence="2">Nm76</strain>
    </source>
</reference>
<dbReference type="OrthoDB" id="9180666at2"/>
<gene>
    <name evidence="1" type="ORF">C8R26_10981</name>
    <name evidence="2" type="ORF">SAMN05216333_1485</name>
</gene>
<dbReference type="Proteomes" id="UP000244128">
    <property type="component" value="Unassembled WGS sequence"/>
</dbReference>
<evidence type="ECO:0000313" key="2">
    <source>
        <dbReference type="EMBL" id="SEP11610.1"/>
    </source>
</evidence>
<evidence type="ECO:0000313" key="4">
    <source>
        <dbReference type="Proteomes" id="UP000244128"/>
    </source>
</evidence>
<dbReference type="Proteomes" id="UP000198814">
    <property type="component" value="Unassembled WGS sequence"/>
</dbReference>
<evidence type="ECO:0000313" key="3">
    <source>
        <dbReference type="Proteomes" id="UP000198814"/>
    </source>
</evidence>
<evidence type="ECO:0000313" key="1">
    <source>
        <dbReference type="EMBL" id="PTQ77296.1"/>
    </source>
</evidence>
<organism evidence="2 3">
    <name type="scientific">Nitrosomonas oligotropha</name>
    <dbReference type="NCBI Taxonomy" id="42354"/>
    <lineage>
        <taxon>Bacteria</taxon>
        <taxon>Pseudomonadati</taxon>
        <taxon>Pseudomonadota</taxon>
        <taxon>Betaproteobacteria</taxon>
        <taxon>Nitrosomonadales</taxon>
        <taxon>Nitrosomonadaceae</taxon>
        <taxon>Nitrosomonas</taxon>
    </lineage>
</organism>
<protein>
    <submittedName>
        <fullName evidence="1">Uncharacterized protein DUF721</fullName>
    </submittedName>
</protein>
<reference evidence="1 4" key="3">
    <citation type="submission" date="2018-04" db="EMBL/GenBank/DDBJ databases">
        <title>Active sludge and wastewater microbial communities from Klosterneuburg, Austria.</title>
        <authorList>
            <person name="Wagner M."/>
        </authorList>
    </citation>
    <scope>NUCLEOTIDE SEQUENCE [LARGE SCALE GENOMIC DNA]</scope>
    <source>
        <strain evidence="1 4">Nm49</strain>
    </source>
</reference>
<sequence>MASHKVNAYFNLLGKTPEYASLFTAAQKLHEDQSTFSKLIPAQLAQHCNLGRIADGRLTIVAENGAIAAKLKQISPSLLLRLQKLEWQVTAIQILVQADYATKNTKPSARHGYSKKKLKLSASGKACLNQLAATLPDSELKNTIQSFVKKHQND</sequence>
<dbReference type="InterPro" id="IPR007922">
    <property type="entry name" value="DciA-like"/>
</dbReference>
<proteinExistence type="predicted"/>
<keyword evidence="3" id="KW-1185">Reference proteome</keyword>
<dbReference type="AlphaFoldDB" id="A0A1H8V824"/>
<dbReference type="STRING" id="42354.SAMN05216333_1485"/>
<reference evidence="3" key="1">
    <citation type="submission" date="2016-10" db="EMBL/GenBank/DDBJ databases">
        <authorList>
            <person name="Varghese N."/>
            <person name="Submissions S."/>
        </authorList>
    </citation>
    <scope>NUCLEOTIDE SEQUENCE [LARGE SCALE GENOMIC DNA]</scope>
    <source>
        <strain evidence="3">Nm76</strain>
    </source>
</reference>
<accession>A0A1H8V824</accession>
<dbReference type="EMBL" id="FODO01000048">
    <property type="protein sequence ID" value="SEP11610.1"/>
    <property type="molecule type" value="Genomic_DNA"/>
</dbReference>